<organism evidence="1 2">
    <name type="scientific">Methanobrevibacter cuticularis</name>
    <dbReference type="NCBI Taxonomy" id="47311"/>
    <lineage>
        <taxon>Archaea</taxon>
        <taxon>Methanobacteriati</taxon>
        <taxon>Methanobacteriota</taxon>
        <taxon>Methanomada group</taxon>
        <taxon>Methanobacteria</taxon>
        <taxon>Methanobacteriales</taxon>
        <taxon>Methanobacteriaceae</taxon>
        <taxon>Methanobrevibacter</taxon>
    </lineage>
</organism>
<evidence type="ECO:0000313" key="2">
    <source>
        <dbReference type="Proteomes" id="UP000077275"/>
    </source>
</evidence>
<reference evidence="1 2" key="1">
    <citation type="submission" date="2016-04" db="EMBL/GenBank/DDBJ databases">
        <title>Genome sequence of Methanobrevibacter cuticularis DSM 11139.</title>
        <authorList>
            <person name="Poehlein A."/>
            <person name="Seedorf H."/>
            <person name="Daniel R."/>
        </authorList>
    </citation>
    <scope>NUCLEOTIDE SEQUENCE [LARGE SCALE GENOMIC DNA]</scope>
    <source>
        <strain evidence="1 2">DSM 11139</strain>
    </source>
</reference>
<proteinExistence type="predicted"/>
<name>A0A166CPK0_9EURY</name>
<keyword evidence="2" id="KW-1185">Reference proteome</keyword>
<protein>
    <submittedName>
        <fullName evidence="1">Uncharacterized protein</fullName>
    </submittedName>
</protein>
<dbReference type="AlphaFoldDB" id="A0A166CPK0"/>
<dbReference type="EMBL" id="LWMW01000106">
    <property type="protein sequence ID" value="KZX15847.1"/>
    <property type="molecule type" value="Genomic_DNA"/>
</dbReference>
<evidence type="ECO:0000313" key="1">
    <source>
        <dbReference type="EMBL" id="KZX15847.1"/>
    </source>
</evidence>
<dbReference type="PATRIC" id="fig|47311.3.peg.1344"/>
<sequence length="58" mass="6492">MHNGTPTVLTNVTVTGNAISDNRYGVVLYQLSDPDTWETNILNDNRFNNNLLNVSIQN</sequence>
<accession>A0A166CPK0</accession>
<dbReference type="Proteomes" id="UP000077275">
    <property type="component" value="Unassembled WGS sequence"/>
</dbReference>
<comment type="caution">
    <text evidence="1">The sequence shown here is derived from an EMBL/GenBank/DDBJ whole genome shotgun (WGS) entry which is preliminary data.</text>
</comment>
<dbReference type="RefSeq" id="WP_245634959.1">
    <property type="nucleotide sequence ID" value="NZ_LWMW01000106.1"/>
</dbReference>
<gene>
    <name evidence="1" type="ORF">MBCUT_12250</name>
</gene>